<keyword evidence="2" id="KW-0548">Nucleotidyltransferase</keyword>
<dbReference type="InterPro" id="IPR029044">
    <property type="entry name" value="Nucleotide-diphossugar_trans"/>
</dbReference>
<evidence type="ECO:0000313" key="4">
    <source>
        <dbReference type="Proteomes" id="UP000092445"/>
    </source>
</evidence>
<dbReference type="GO" id="GO:0006011">
    <property type="term" value="P:UDP-alpha-D-glucose metabolic process"/>
    <property type="evidence" value="ECO:0007669"/>
    <property type="project" value="InterPro"/>
</dbReference>
<evidence type="ECO:0000256" key="2">
    <source>
        <dbReference type="ARBA" id="ARBA00022695"/>
    </source>
</evidence>
<evidence type="ECO:0008006" key="5">
    <source>
        <dbReference type="Google" id="ProtNLM"/>
    </source>
</evidence>
<accession>A0A1A9Z124</accession>
<dbReference type="InterPro" id="IPR005771">
    <property type="entry name" value="GalU_uridylyltTrfase_bac/arc"/>
</dbReference>
<dbReference type="Gene3D" id="3.90.550.10">
    <property type="entry name" value="Spore Coat Polysaccharide Biosynthesis Protein SpsA, Chain A"/>
    <property type="match status" value="2"/>
</dbReference>
<sequence>MTIKKISTVIIPAAGLGTLKNRPFAVILPDIIINEYTSNLKKDNLSAMLKRFQNTGRSQILVKKVRNVQNYGVPGNNDEFQLTDAIDMLIQDETVEAYLIKGLSHDCGNKLGYMQAFVQYGLRHKNFGKIFKKWIQSIIYKNRSNK</sequence>
<dbReference type="PANTHER" id="PTHR43197">
    <property type="entry name" value="UTP--GLUCOSE-1-PHOSPHATE URIDYLYLTRANSFERASE"/>
    <property type="match status" value="1"/>
</dbReference>
<dbReference type="AlphaFoldDB" id="A0A1A9Z124"/>
<dbReference type="EnsemblMetazoa" id="GPAI000664-RA">
    <property type="protein sequence ID" value="GPAI000664-PA"/>
    <property type="gene ID" value="GPAI000664"/>
</dbReference>
<reference evidence="3" key="2">
    <citation type="submission" date="2020-05" db="UniProtKB">
        <authorList>
            <consortium name="EnsemblMetazoa"/>
        </authorList>
    </citation>
    <scope>IDENTIFICATION</scope>
    <source>
        <strain evidence="3">IAEA</strain>
    </source>
</reference>
<proteinExistence type="predicted"/>
<dbReference type="SUPFAM" id="SSF53448">
    <property type="entry name" value="Nucleotide-diphospho-sugar transferases"/>
    <property type="match status" value="1"/>
</dbReference>
<dbReference type="Proteomes" id="UP000092445">
    <property type="component" value="Unassembled WGS sequence"/>
</dbReference>
<keyword evidence="1" id="KW-0808">Transferase</keyword>
<evidence type="ECO:0000256" key="1">
    <source>
        <dbReference type="ARBA" id="ARBA00022679"/>
    </source>
</evidence>
<protein>
    <recommendedName>
        <fullName evidence="5">UTP--glucose-1-phosphate uridylyltransferase</fullName>
    </recommendedName>
</protein>
<dbReference type="GO" id="GO:0003983">
    <property type="term" value="F:UTP:glucose-1-phosphate uridylyltransferase activity"/>
    <property type="evidence" value="ECO:0007669"/>
    <property type="project" value="InterPro"/>
</dbReference>
<keyword evidence="4" id="KW-1185">Reference proteome</keyword>
<dbReference type="VEuPathDB" id="VectorBase:GPAI000664"/>
<dbReference type="PANTHER" id="PTHR43197:SF1">
    <property type="entry name" value="UTP--GLUCOSE-1-PHOSPHATE URIDYLYLTRANSFERASE"/>
    <property type="match status" value="1"/>
</dbReference>
<organism evidence="3 4">
    <name type="scientific">Glossina pallidipes</name>
    <name type="common">Tsetse fly</name>
    <dbReference type="NCBI Taxonomy" id="7398"/>
    <lineage>
        <taxon>Eukaryota</taxon>
        <taxon>Metazoa</taxon>
        <taxon>Ecdysozoa</taxon>
        <taxon>Arthropoda</taxon>
        <taxon>Hexapoda</taxon>
        <taxon>Insecta</taxon>
        <taxon>Pterygota</taxon>
        <taxon>Neoptera</taxon>
        <taxon>Endopterygota</taxon>
        <taxon>Diptera</taxon>
        <taxon>Brachycera</taxon>
        <taxon>Muscomorpha</taxon>
        <taxon>Hippoboscoidea</taxon>
        <taxon>Glossinidae</taxon>
        <taxon>Glossina</taxon>
    </lineage>
</organism>
<name>A0A1A9Z124_GLOPL</name>
<evidence type="ECO:0000313" key="3">
    <source>
        <dbReference type="EnsemblMetazoa" id="GPAI000664-PA"/>
    </source>
</evidence>
<reference evidence="4" key="1">
    <citation type="submission" date="2014-03" db="EMBL/GenBank/DDBJ databases">
        <authorList>
            <person name="Aksoy S."/>
            <person name="Warren W."/>
            <person name="Wilson R.K."/>
        </authorList>
    </citation>
    <scope>NUCLEOTIDE SEQUENCE [LARGE SCALE GENOMIC DNA]</scope>
    <source>
        <strain evidence="4">IAEA</strain>
    </source>
</reference>